<sequence>MQTDWEDGYFPVTLHFTENYPSNPPTCKFPRKFFHVNVYDCGEVCLSILGDSQAWKPSITVRQILIGIQDLLDNPNPASPAQDLPYDLFTKNMPEYRKRVRQQVKQYPPLV</sequence>
<dbReference type="PANTHER" id="PTHR24067">
    <property type="entry name" value="UBIQUITIN-CONJUGATING ENZYME E2"/>
    <property type="match status" value="1"/>
</dbReference>
<feature type="domain" description="UBC core" evidence="1">
    <location>
        <begin position="1"/>
        <end position="109"/>
    </location>
</feature>
<dbReference type="OrthoDB" id="582549at2759"/>
<dbReference type="Gene3D" id="3.10.110.10">
    <property type="entry name" value="Ubiquitin Conjugating Enzyme"/>
    <property type="match status" value="1"/>
</dbReference>
<dbReference type="EMBL" id="LWDX02048764">
    <property type="protein sequence ID" value="OEL21108.1"/>
    <property type="molecule type" value="Genomic_DNA"/>
</dbReference>
<name>A0A1E5V7L5_9POAL</name>
<proteinExistence type="predicted"/>
<dbReference type="InterPro" id="IPR016135">
    <property type="entry name" value="UBQ-conjugating_enzyme/RWD"/>
</dbReference>
<dbReference type="PROSITE" id="PS50127">
    <property type="entry name" value="UBC_2"/>
    <property type="match status" value="1"/>
</dbReference>
<gene>
    <name evidence="2" type="ORF">BAE44_0017873</name>
</gene>
<accession>A0A1E5V7L5</accession>
<protein>
    <submittedName>
        <fullName evidence="2">SUMO-conjugating enzyme SCE1</fullName>
    </submittedName>
</protein>
<evidence type="ECO:0000259" key="1">
    <source>
        <dbReference type="PROSITE" id="PS50127"/>
    </source>
</evidence>
<dbReference type="STRING" id="888268.A0A1E5V7L5"/>
<dbReference type="Proteomes" id="UP000095767">
    <property type="component" value="Unassembled WGS sequence"/>
</dbReference>
<organism evidence="2 3">
    <name type="scientific">Dichanthelium oligosanthes</name>
    <dbReference type="NCBI Taxonomy" id="888268"/>
    <lineage>
        <taxon>Eukaryota</taxon>
        <taxon>Viridiplantae</taxon>
        <taxon>Streptophyta</taxon>
        <taxon>Embryophyta</taxon>
        <taxon>Tracheophyta</taxon>
        <taxon>Spermatophyta</taxon>
        <taxon>Magnoliopsida</taxon>
        <taxon>Liliopsida</taxon>
        <taxon>Poales</taxon>
        <taxon>Poaceae</taxon>
        <taxon>PACMAD clade</taxon>
        <taxon>Panicoideae</taxon>
        <taxon>Panicodae</taxon>
        <taxon>Paniceae</taxon>
        <taxon>Dichantheliinae</taxon>
        <taxon>Dichanthelium</taxon>
    </lineage>
</organism>
<evidence type="ECO:0000313" key="3">
    <source>
        <dbReference type="Proteomes" id="UP000095767"/>
    </source>
</evidence>
<dbReference type="AlphaFoldDB" id="A0A1E5V7L5"/>
<dbReference type="InterPro" id="IPR050113">
    <property type="entry name" value="Ub_conjugating_enzyme"/>
</dbReference>
<reference evidence="2 3" key="1">
    <citation type="submission" date="2016-09" db="EMBL/GenBank/DDBJ databases">
        <title>The draft genome of Dichanthelium oligosanthes: A C3 panicoid grass species.</title>
        <authorList>
            <person name="Studer A.J."/>
            <person name="Schnable J.C."/>
            <person name="Brutnell T.P."/>
        </authorList>
    </citation>
    <scope>NUCLEOTIDE SEQUENCE [LARGE SCALE GENOMIC DNA]</scope>
    <source>
        <strain evidence="3">cv. Kellogg 1175</strain>
        <tissue evidence="2">Leaf</tissue>
    </source>
</reference>
<evidence type="ECO:0000313" key="2">
    <source>
        <dbReference type="EMBL" id="OEL21108.1"/>
    </source>
</evidence>
<dbReference type="SMART" id="SM00212">
    <property type="entry name" value="UBCc"/>
    <property type="match status" value="1"/>
</dbReference>
<dbReference type="InterPro" id="IPR000608">
    <property type="entry name" value="UBC"/>
</dbReference>
<comment type="caution">
    <text evidence="2">The sequence shown here is derived from an EMBL/GenBank/DDBJ whole genome shotgun (WGS) entry which is preliminary data.</text>
</comment>
<keyword evidence="3" id="KW-1185">Reference proteome</keyword>
<dbReference type="Pfam" id="PF00179">
    <property type="entry name" value="UQ_con"/>
    <property type="match status" value="1"/>
</dbReference>
<dbReference type="SUPFAM" id="SSF54495">
    <property type="entry name" value="UBC-like"/>
    <property type="match status" value="1"/>
</dbReference>